<evidence type="ECO:0000259" key="9">
    <source>
        <dbReference type="PROSITE" id="PS50929"/>
    </source>
</evidence>
<evidence type="ECO:0000256" key="1">
    <source>
        <dbReference type="ARBA" id="ARBA00004651"/>
    </source>
</evidence>
<evidence type="ECO:0000256" key="6">
    <source>
        <dbReference type="ARBA" id="ARBA00023136"/>
    </source>
</evidence>
<dbReference type="Pfam" id="PF00664">
    <property type="entry name" value="ABC_membrane"/>
    <property type="match status" value="1"/>
</dbReference>
<proteinExistence type="predicted"/>
<feature type="transmembrane region" description="Helical" evidence="7">
    <location>
        <begin position="243"/>
        <end position="262"/>
    </location>
</feature>
<keyword evidence="2 7" id="KW-0812">Transmembrane</keyword>
<dbReference type="InterPro" id="IPR011527">
    <property type="entry name" value="ABC1_TM_dom"/>
</dbReference>
<feature type="domain" description="ABC transmembrane type-1" evidence="9">
    <location>
        <begin position="22"/>
        <end position="304"/>
    </location>
</feature>
<dbReference type="SUPFAM" id="SSF90123">
    <property type="entry name" value="ABC transporter transmembrane region"/>
    <property type="match status" value="1"/>
</dbReference>
<dbReference type="PROSITE" id="PS50929">
    <property type="entry name" value="ABC_TM1F"/>
    <property type="match status" value="1"/>
</dbReference>
<dbReference type="PANTHER" id="PTHR43394">
    <property type="entry name" value="ATP-DEPENDENT PERMEASE MDL1, MITOCHONDRIAL"/>
    <property type="match status" value="1"/>
</dbReference>
<comment type="caution">
    <text evidence="10">The sequence shown here is derived from an EMBL/GenBank/DDBJ whole genome shotgun (WGS) entry which is preliminary data.</text>
</comment>
<feature type="transmembrane region" description="Helical" evidence="7">
    <location>
        <begin position="21"/>
        <end position="42"/>
    </location>
</feature>
<evidence type="ECO:0000256" key="3">
    <source>
        <dbReference type="ARBA" id="ARBA00022741"/>
    </source>
</evidence>
<dbReference type="Pfam" id="PF00005">
    <property type="entry name" value="ABC_tran"/>
    <property type="match status" value="1"/>
</dbReference>
<feature type="transmembrane region" description="Helical" evidence="7">
    <location>
        <begin position="62"/>
        <end position="86"/>
    </location>
</feature>
<dbReference type="PANTHER" id="PTHR43394:SF1">
    <property type="entry name" value="ATP-BINDING CASSETTE SUB-FAMILY B MEMBER 10, MITOCHONDRIAL"/>
    <property type="match status" value="1"/>
</dbReference>
<evidence type="ECO:0000256" key="4">
    <source>
        <dbReference type="ARBA" id="ARBA00022840"/>
    </source>
</evidence>
<protein>
    <submittedName>
        <fullName evidence="10">ABC transporter transmembrane domain-containing protein</fullName>
    </submittedName>
</protein>
<dbReference type="InterPro" id="IPR011918">
    <property type="entry name" value="ABC_MsbA_ATP-bd"/>
</dbReference>
<sequence>MQKFGGLLRLASYLRPYWRQALIAGAALIVAAGSVLGIGQGLRLVIDRGFAEGTQAALDQALLITGAVVLVLAAASALRFYWVMWIGERVAADLRRDVFNHLLALEPGFYLRNGVGEIQSRMTTDTALLQSVLGSTFSMALRNALLLLGTLAMLVVTSPGLSGLVIIGIPVVVAPMLIYGRRVRRLSRLSQDRIADVGSYAGETLGGIETVQAFVHEPVDRGVFSDRVEEAFATAVRRIRQRAGLNAVALLLAFSGVAFVLWRGGHAVLSGAMTAGELSAFIFYAVLAAGAVGVLSEVAGELFRASGAAERLFELLDAQAEIRAPQRPVPLPAPAQGEVMLEQVMFRYPTRPEPAALAGVDLRINAGETLALVGPSGAGKSTLISLLLRFHDPDSGRIQFDGVDLPEADPAALRRSMALVAQTPILFTGTVRDNIRFGDPQATDAQIIQAADAANCTDFIEALPQGIDTHIGPGGVQLSGGQRQRVAIARAILRDPALLLLDEATSSLDAESEQQVQIALARLMADRTSVVIAHRLATVRNADRIAVLEAGRIRAVGSHDELMEADSLYAHLAALQFRASYA</sequence>
<comment type="subcellular location">
    <subcellularLocation>
        <location evidence="1">Cell membrane</location>
        <topology evidence="1">Multi-pass membrane protein</topology>
    </subcellularLocation>
</comment>
<evidence type="ECO:0000256" key="2">
    <source>
        <dbReference type="ARBA" id="ARBA00022692"/>
    </source>
</evidence>
<evidence type="ECO:0000313" key="10">
    <source>
        <dbReference type="EMBL" id="MEX0430446.1"/>
    </source>
</evidence>
<evidence type="ECO:0000313" key="11">
    <source>
        <dbReference type="Proteomes" id="UP001556637"/>
    </source>
</evidence>
<dbReference type="EMBL" id="JBAKFF010000001">
    <property type="protein sequence ID" value="MEX0430446.1"/>
    <property type="molecule type" value="Genomic_DNA"/>
</dbReference>
<keyword evidence="4" id="KW-0067">ATP-binding</keyword>
<feature type="transmembrane region" description="Helical" evidence="7">
    <location>
        <begin position="127"/>
        <end position="155"/>
    </location>
</feature>
<feature type="transmembrane region" description="Helical" evidence="7">
    <location>
        <begin position="282"/>
        <end position="303"/>
    </location>
</feature>
<gene>
    <name evidence="10" type="ORF">V6X30_03385</name>
</gene>
<evidence type="ECO:0000256" key="5">
    <source>
        <dbReference type="ARBA" id="ARBA00022989"/>
    </source>
</evidence>
<dbReference type="PROSITE" id="PS00211">
    <property type="entry name" value="ABC_TRANSPORTER_1"/>
    <property type="match status" value="1"/>
</dbReference>
<reference evidence="10 11" key="1">
    <citation type="submission" date="2024-02" db="EMBL/GenBank/DDBJ databases">
        <title>New especies of Spiribacter isolated from saline water.</title>
        <authorList>
            <person name="Leon M.J."/>
            <person name="De La Haba R."/>
            <person name="Sanchez-Porro C."/>
            <person name="Ventosa A."/>
        </authorList>
    </citation>
    <scope>NUCLEOTIDE SEQUENCE [LARGE SCALE GENOMIC DNA]</scope>
    <source>
        <strain evidence="11">ag22IC4-189</strain>
    </source>
</reference>
<dbReference type="InterPro" id="IPR003439">
    <property type="entry name" value="ABC_transporter-like_ATP-bd"/>
</dbReference>
<keyword evidence="11" id="KW-1185">Reference proteome</keyword>
<keyword evidence="3" id="KW-0547">Nucleotide-binding</keyword>
<feature type="transmembrane region" description="Helical" evidence="7">
    <location>
        <begin position="161"/>
        <end position="180"/>
    </location>
</feature>
<dbReference type="Gene3D" id="3.40.50.300">
    <property type="entry name" value="P-loop containing nucleotide triphosphate hydrolases"/>
    <property type="match status" value="1"/>
</dbReference>
<dbReference type="CDD" id="cd18575">
    <property type="entry name" value="ABC_6TM_bac_exporter_ABCB8_10_like"/>
    <property type="match status" value="1"/>
</dbReference>
<evidence type="ECO:0000256" key="7">
    <source>
        <dbReference type="SAM" id="Phobius"/>
    </source>
</evidence>
<keyword evidence="6 7" id="KW-0472">Membrane</keyword>
<name>A0ABV3T5F8_9GAMM</name>
<dbReference type="InterPro" id="IPR027417">
    <property type="entry name" value="P-loop_NTPase"/>
</dbReference>
<dbReference type="PROSITE" id="PS50893">
    <property type="entry name" value="ABC_TRANSPORTER_2"/>
    <property type="match status" value="1"/>
</dbReference>
<keyword evidence="5 7" id="KW-1133">Transmembrane helix</keyword>
<dbReference type="NCBIfam" id="TIGR02204">
    <property type="entry name" value="MsbA_rel"/>
    <property type="match status" value="1"/>
</dbReference>
<dbReference type="RefSeq" id="WP_367983242.1">
    <property type="nucleotide sequence ID" value="NZ_JBAKFF010000001.1"/>
</dbReference>
<dbReference type="Proteomes" id="UP001556637">
    <property type="component" value="Unassembled WGS sequence"/>
</dbReference>
<dbReference type="InterPro" id="IPR036640">
    <property type="entry name" value="ABC1_TM_sf"/>
</dbReference>
<dbReference type="InterPro" id="IPR017871">
    <property type="entry name" value="ABC_transporter-like_CS"/>
</dbReference>
<evidence type="ECO:0000259" key="8">
    <source>
        <dbReference type="PROSITE" id="PS50893"/>
    </source>
</evidence>
<feature type="domain" description="ABC transporter" evidence="8">
    <location>
        <begin position="339"/>
        <end position="575"/>
    </location>
</feature>
<dbReference type="SMART" id="SM00382">
    <property type="entry name" value="AAA"/>
    <property type="match status" value="1"/>
</dbReference>
<dbReference type="InterPro" id="IPR039421">
    <property type="entry name" value="Type_1_exporter"/>
</dbReference>
<dbReference type="SUPFAM" id="SSF52540">
    <property type="entry name" value="P-loop containing nucleoside triphosphate hydrolases"/>
    <property type="match status" value="1"/>
</dbReference>
<organism evidence="10 11">
    <name type="scientific">Spiribacter insolitus</name>
    <dbReference type="NCBI Taxonomy" id="3122417"/>
    <lineage>
        <taxon>Bacteria</taxon>
        <taxon>Pseudomonadati</taxon>
        <taxon>Pseudomonadota</taxon>
        <taxon>Gammaproteobacteria</taxon>
        <taxon>Chromatiales</taxon>
        <taxon>Ectothiorhodospiraceae</taxon>
        <taxon>Spiribacter</taxon>
    </lineage>
</organism>
<dbReference type="Gene3D" id="1.20.1560.10">
    <property type="entry name" value="ABC transporter type 1, transmembrane domain"/>
    <property type="match status" value="1"/>
</dbReference>
<dbReference type="InterPro" id="IPR003593">
    <property type="entry name" value="AAA+_ATPase"/>
</dbReference>
<accession>A0ABV3T5F8</accession>